<evidence type="ECO:0000313" key="2">
    <source>
        <dbReference type="Proteomes" id="UP000266313"/>
    </source>
</evidence>
<organism evidence="1 2">
    <name type="scientific">Methylocaldum marinum</name>
    <dbReference type="NCBI Taxonomy" id="1432792"/>
    <lineage>
        <taxon>Bacteria</taxon>
        <taxon>Pseudomonadati</taxon>
        <taxon>Pseudomonadota</taxon>
        <taxon>Gammaproteobacteria</taxon>
        <taxon>Methylococcales</taxon>
        <taxon>Methylococcaceae</taxon>
        <taxon>Methylocaldum</taxon>
    </lineage>
</organism>
<dbReference type="Proteomes" id="UP000266313">
    <property type="component" value="Chromosome"/>
</dbReference>
<protein>
    <submittedName>
        <fullName evidence="1">Uncharacterized protein</fullName>
    </submittedName>
</protein>
<proteinExistence type="predicted"/>
<accession>A0A286P3A5</accession>
<evidence type="ECO:0000313" key="1">
    <source>
        <dbReference type="EMBL" id="BBA32127.1"/>
    </source>
</evidence>
<dbReference type="AlphaFoldDB" id="A0A286P3A5"/>
<reference evidence="1 2" key="1">
    <citation type="submission" date="2016-12" db="EMBL/GenBank/DDBJ databases">
        <title>Genome sequencing of Methylocaldum marinum.</title>
        <authorList>
            <person name="Takeuchi M."/>
            <person name="Kamagata Y."/>
            <person name="Hiraoka S."/>
            <person name="Oshima K."/>
            <person name="Hattori M."/>
            <person name="Iwasaki W."/>
        </authorList>
    </citation>
    <scope>NUCLEOTIDE SEQUENCE [LARGE SCALE GENOMIC DNA]</scope>
    <source>
        <strain evidence="1 2">S8</strain>
    </source>
</reference>
<dbReference type="KEGG" id="mmai:sS8_0159"/>
<dbReference type="EMBL" id="AP017928">
    <property type="protein sequence ID" value="BBA32127.1"/>
    <property type="molecule type" value="Genomic_DNA"/>
</dbReference>
<gene>
    <name evidence="1" type="ORF">sS8_0159</name>
</gene>
<keyword evidence="2" id="KW-1185">Reference proteome</keyword>
<sequence>MSASVGTAAGTPKAKLKLSAGFTRTRDGFLIKKEAVSDSGGVRTYLGLPFPLSAVERPVLSPIEGPVLSPA</sequence>
<name>A0A286P3A5_9GAMM</name>